<dbReference type="STRING" id="101127.A0A1X2GS60"/>
<dbReference type="EMBL" id="MCGT01000004">
    <property type="protein sequence ID" value="ORX60336.1"/>
    <property type="molecule type" value="Genomic_DNA"/>
</dbReference>
<reference evidence="7 8" key="1">
    <citation type="submission" date="2016-07" db="EMBL/GenBank/DDBJ databases">
        <title>Pervasive Adenine N6-methylation of Active Genes in Fungi.</title>
        <authorList>
            <consortium name="DOE Joint Genome Institute"/>
            <person name="Mondo S.J."/>
            <person name="Dannebaum R.O."/>
            <person name="Kuo R.C."/>
            <person name="Labutti K."/>
            <person name="Haridas S."/>
            <person name="Kuo A."/>
            <person name="Salamov A."/>
            <person name="Ahrendt S.R."/>
            <person name="Lipzen A."/>
            <person name="Sullivan W."/>
            <person name="Andreopoulos W.B."/>
            <person name="Clum A."/>
            <person name="Lindquist E."/>
            <person name="Daum C."/>
            <person name="Ramamoorthy G.K."/>
            <person name="Gryganskyi A."/>
            <person name="Culley D."/>
            <person name="Magnuson J.K."/>
            <person name="James T.Y."/>
            <person name="O'Malley M.A."/>
            <person name="Stajich J.E."/>
            <person name="Spatafora J.W."/>
            <person name="Visel A."/>
            <person name="Grigoriev I.V."/>
        </authorList>
    </citation>
    <scope>NUCLEOTIDE SEQUENCE [LARGE SCALE GENOMIC DNA]</scope>
    <source>
        <strain evidence="7 8">NRRL 3301</strain>
    </source>
</reference>
<dbReference type="PANTHER" id="PTHR22848">
    <property type="entry name" value="WD40 REPEAT PROTEIN"/>
    <property type="match status" value="1"/>
</dbReference>
<keyword evidence="1 6" id="KW-0853">WD repeat</keyword>
<evidence type="ECO:0000256" key="2">
    <source>
        <dbReference type="ARBA" id="ARBA00022664"/>
    </source>
</evidence>
<accession>A0A1X2GS60</accession>
<dbReference type="OrthoDB" id="538223at2759"/>
<keyword evidence="3" id="KW-0677">Repeat</keyword>
<dbReference type="PROSITE" id="PS50294">
    <property type="entry name" value="WD_REPEATS_REGION"/>
    <property type="match status" value="2"/>
</dbReference>
<name>A0A1X2GS60_9FUNG</name>
<dbReference type="Gene3D" id="2.130.10.10">
    <property type="entry name" value="YVTN repeat-like/Quinoprotein amine dehydrogenase"/>
    <property type="match status" value="1"/>
</dbReference>
<dbReference type="InterPro" id="IPR015943">
    <property type="entry name" value="WD40/YVTN_repeat-like_dom_sf"/>
</dbReference>
<keyword evidence="4" id="KW-0508">mRNA splicing</keyword>
<dbReference type="InterPro" id="IPR001680">
    <property type="entry name" value="WD40_rpt"/>
</dbReference>
<evidence type="ECO:0000256" key="6">
    <source>
        <dbReference type="PROSITE-ProRule" id="PRU00221"/>
    </source>
</evidence>
<evidence type="ECO:0000256" key="4">
    <source>
        <dbReference type="ARBA" id="ARBA00023187"/>
    </source>
</evidence>
<evidence type="ECO:0000313" key="8">
    <source>
        <dbReference type="Proteomes" id="UP000242146"/>
    </source>
</evidence>
<organism evidence="7 8">
    <name type="scientific">Hesseltinella vesiculosa</name>
    <dbReference type="NCBI Taxonomy" id="101127"/>
    <lineage>
        <taxon>Eukaryota</taxon>
        <taxon>Fungi</taxon>
        <taxon>Fungi incertae sedis</taxon>
        <taxon>Mucoromycota</taxon>
        <taxon>Mucoromycotina</taxon>
        <taxon>Mucoromycetes</taxon>
        <taxon>Mucorales</taxon>
        <taxon>Cunninghamellaceae</taxon>
        <taxon>Hesseltinella</taxon>
    </lineage>
</organism>
<evidence type="ECO:0000313" key="7">
    <source>
        <dbReference type="EMBL" id="ORX60336.1"/>
    </source>
</evidence>
<gene>
    <name evidence="7" type="ORF">DM01DRAFT_1316852</name>
</gene>
<protein>
    <submittedName>
        <fullName evidence="7">WD40 repeat-like protein</fullName>
    </submittedName>
</protein>
<sequence>MSVNSQDALCLVAQFLRENNLDHSLKTLQSETSQSFNTIDNKDAFLQDIRHGRWVSVLKQTNTLSLPTNVLNDLYEMVLVDLVDQNDKQAAMTTLYSPVLQKLRQRDHERYGKLDRLVDGKITSSDIFGPGISSDQQRQKIVGDISQEIKHVPSARLLTLLSQSLLWQQQQGLQLETGYDLFKGTAPIQQTEDTIAATPYVSIKFPGKKTFAECAAFPPHGQFLATGTVDGFIELWNYSTGKLRKDFQYQAEDNLMAMDNAVSCLAFSKDGELLASGSTDGSIAVWKVQTGRCIRRLPKAHSEGISSMCFNKDGTQVLSGGFDHIIRLHGLKSGKILKEFRGHTSFVNTALYSQDGSRIISGSSDGSVKIWDNKTTNCLFTVIPQVENKSSTASAPGGPKTKALNPTGGIGGQAVQQIVPLPNQPDQFLVCNKSNILYIVNLRGQIVKHYAGPALHEGHAQFHHGIAASNDMLAAAVSPHGQYIYGISEFSVLYCFQASNGNLVHETKVSSYEVTGMTSHPLINVLTIHDDHGYVYLLRP</sequence>
<feature type="repeat" description="WD" evidence="6">
    <location>
        <begin position="340"/>
        <end position="381"/>
    </location>
</feature>
<dbReference type="GO" id="GO:0000398">
    <property type="term" value="P:mRNA splicing, via spliceosome"/>
    <property type="evidence" value="ECO:0007669"/>
    <property type="project" value="InterPro"/>
</dbReference>
<dbReference type="CDD" id="cd00200">
    <property type="entry name" value="WD40"/>
    <property type="match status" value="1"/>
</dbReference>
<dbReference type="PROSITE" id="PS50896">
    <property type="entry name" value="LISH"/>
    <property type="match status" value="1"/>
</dbReference>
<keyword evidence="8" id="KW-1185">Reference proteome</keyword>
<dbReference type="InterPro" id="IPR006594">
    <property type="entry name" value="LisH"/>
</dbReference>
<dbReference type="InterPro" id="IPR045184">
    <property type="entry name" value="SMU1"/>
</dbReference>
<feature type="repeat" description="WD" evidence="6">
    <location>
        <begin position="205"/>
        <end position="246"/>
    </location>
</feature>
<dbReference type="Pfam" id="PF00400">
    <property type="entry name" value="WD40"/>
    <property type="match status" value="1"/>
</dbReference>
<comment type="similarity">
    <text evidence="5">Belongs to the WD repeat SMU1 family.</text>
</comment>
<dbReference type="SMART" id="SM00320">
    <property type="entry name" value="WD40"/>
    <property type="match status" value="4"/>
</dbReference>
<feature type="repeat" description="WD" evidence="6">
    <location>
        <begin position="298"/>
        <end position="339"/>
    </location>
</feature>
<evidence type="ECO:0000256" key="5">
    <source>
        <dbReference type="ARBA" id="ARBA00025801"/>
    </source>
</evidence>
<keyword evidence="2" id="KW-0507">mRNA processing</keyword>
<dbReference type="InterPro" id="IPR036322">
    <property type="entry name" value="WD40_repeat_dom_sf"/>
</dbReference>
<dbReference type="InterPro" id="IPR020472">
    <property type="entry name" value="WD40_PAC1"/>
</dbReference>
<feature type="repeat" description="WD" evidence="6">
    <location>
        <begin position="255"/>
        <end position="296"/>
    </location>
</feature>
<dbReference type="PROSITE" id="PS50082">
    <property type="entry name" value="WD_REPEATS_2"/>
    <property type="match status" value="4"/>
</dbReference>
<dbReference type="PRINTS" id="PR00320">
    <property type="entry name" value="GPROTEINBRPT"/>
</dbReference>
<comment type="caution">
    <text evidence="7">The sequence shown here is derived from an EMBL/GenBank/DDBJ whole genome shotgun (WGS) entry which is preliminary data.</text>
</comment>
<dbReference type="SMART" id="SM00667">
    <property type="entry name" value="LisH"/>
    <property type="match status" value="1"/>
</dbReference>
<dbReference type="AlphaFoldDB" id="A0A1X2GS60"/>
<proteinExistence type="inferred from homology"/>
<dbReference type="Proteomes" id="UP000242146">
    <property type="component" value="Unassembled WGS sequence"/>
</dbReference>
<evidence type="ECO:0000256" key="1">
    <source>
        <dbReference type="ARBA" id="ARBA00022574"/>
    </source>
</evidence>
<evidence type="ECO:0000256" key="3">
    <source>
        <dbReference type="ARBA" id="ARBA00022737"/>
    </source>
</evidence>
<dbReference type="SUPFAM" id="SSF50978">
    <property type="entry name" value="WD40 repeat-like"/>
    <property type="match status" value="1"/>
</dbReference>
<dbReference type="Pfam" id="PF23410">
    <property type="entry name" value="Beta-prop_VPS8"/>
    <property type="match status" value="1"/>
</dbReference>